<feature type="compositionally biased region" description="Low complexity" evidence="1">
    <location>
        <begin position="72"/>
        <end position="98"/>
    </location>
</feature>
<feature type="compositionally biased region" description="Pro residues" evidence="1">
    <location>
        <begin position="187"/>
        <end position="202"/>
    </location>
</feature>
<gene>
    <name evidence="2" type="ordered locus">Os05g0549850</name>
    <name evidence="2" type="ORF">OSNPB_050549850</name>
</gene>
<dbReference type="STRING" id="39947.A0A0P0WQH9"/>
<dbReference type="AlphaFoldDB" id="A0A0P0WQH9"/>
<protein>
    <submittedName>
        <fullName evidence="2">Os05g0549850 protein</fullName>
    </submittedName>
</protein>
<dbReference type="EMBL" id="AP014961">
    <property type="protein sequence ID" value="BAS95203.1"/>
    <property type="molecule type" value="Genomic_DNA"/>
</dbReference>
<sequence length="216" mass="22580">QAWEREGGRGGRPRRRERRPVSLGGRGGERQPAASVREGREAADHFAFTPASPAHSLHPNPSLSRRFHDPSAADSSSSSTYRRTTSSTSTSTSPTSAANPHHCRHIFASSSSPTAIDRFDNGISHLNSFLRRQRTAIGELGFGGRPASRSMKIVLAAASTKKTRAGSAAASVGAQGGGGASRGGAHWPPPPPSQARQPPLPVSPSTAGSLPGRKEI</sequence>
<reference evidence="2 3" key="2">
    <citation type="journal article" date="2013" name="Plant Cell Physiol.">
        <title>Rice Annotation Project Database (RAP-DB): an integrative and interactive database for rice genomics.</title>
        <authorList>
            <person name="Sakai H."/>
            <person name="Lee S.S."/>
            <person name="Tanaka T."/>
            <person name="Numa H."/>
            <person name="Kim J."/>
            <person name="Kawahara Y."/>
            <person name="Wakimoto H."/>
            <person name="Yang C.C."/>
            <person name="Iwamoto M."/>
            <person name="Abe T."/>
            <person name="Yamada Y."/>
            <person name="Muto A."/>
            <person name="Inokuchi H."/>
            <person name="Ikemura T."/>
            <person name="Matsumoto T."/>
            <person name="Sasaki T."/>
            <person name="Itoh T."/>
        </authorList>
    </citation>
    <scope>NUCLEOTIDE SEQUENCE [LARGE SCALE GENOMIC DNA]</scope>
    <source>
        <strain evidence="3">cv. Nipponbare</strain>
    </source>
</reference>
<reference evidence="2 3" key="3">
    <citation type="journal article" date="2013" name="Rice">
        <title>Improvement of the Oryza sativa Nipponbare reference genome using next generation sequence and optical map data.</title>
        <authorList>
            <person name="Kawahara Y."/>
            <person name="de la Bastide M."/>
            <person name="Hamilton J.P."/>
            <person name="Kanamori H."/>
            <person name="McCombie W.R."/>
            <person name="Ouyang S."/>
            <person name="Schwartz D.C."/>
            <person name="Tanaka T."/>
            <person name="Wu J."/>
            <person name="Zhou S."/>
            <person name="Childs K.L."/>
            <person name="Davidson R.M."/>
            <person name="Lin H."/>
            <person name="Quesada-Ocampo L."/>
            <person name="Vaillancourt B."/>
            <person name="Sakai H."/>
            <person name="Lee S.S."/>
            <person name="Kim J."/>
            <person name="Numa H."/>
            <person name="Itoh T."/>
            <person name="Buell C.R."/>
            <person name="Matsumoto T."/>
        </authorList>
    </citation>
    <scope>NUCLEOTIDE SEQUENCE [LARGE SCALE GENOMIC DNA]</scope>
    <source>
        <strain evidence="3">cv. Nipponbare</strain>
    </source>
</reference>
<dbReference type="InParanoid" id="A0A0P0WQH9"/>
<name>A0A0P0WQH9_ORYSJ</name>
<feature type="region of interest" description="Disordered" evidence="1">
    <location>
        <begin position="160"/>
        <end position="216"/>
    </location>
</feature>
<feature type="non-terminal residue" evidence="2">
    <location>
        <position position="1"/>
    </location>
</feature>
<reference evidence="3" key="1">
    <citation type="journal article" date="2005" name="Nature">
        <title>The map-based sequence of the rice genome.</title>
        <authorList>
            <consortium name="International rice genome sequencing project (IRGSP)"/>
            <person name="Matsumoto T."/>
            <person name="Wu J."/>
            <person name="Kanamori H."/>
            <person name="Katayose Y."/>
            <person name="Fujisawa M."/>
            <person name="Namiki N."/>
            <person name="Mizuno H."/>
            <person name="Yamamoto K."/>
            <person name="Antonio B.A."/>
            <person name="Baba T."/>
            <person name="Sakata K."/>
            <person name="Nagamura Y."/>
            <person name="Aoki H."/>
            <person name="Arikawa K."/>
            <person name="Arita K."/>
            <person name="Bito T."/>
            <person name="Chiden Y."/>
            <person name="Fujitsuka N."/>
            <person name="Fukunaka R."/>
            <person name="Hamada M."/>
            <person name="Harada C."/>
            <person name="Hayashi A."/>
            <person name="Hijishita S."/>
            <person name="Honda M."/>
            <person name="Hosokawa S."/>
            <person name="Ichikawa Y."/>
            <person name="Idonuma A."/>
            <person name="Iijima M."/>
            <person name="Ikeda M."/>
            <person name="Ikeno M."/>
            <person name="Ito K."/>
            <person name="Ito S."/>
            <person name="Ito T."/>
            <person name="Ito Y."/>
            <person name="Ito Y."/>
            <person name="Iwabuchi A."/>
            <person name="Kamiya K."/>
            <person name="Karasawa W."/>
            <person name="Kurita K."/>
            <person name="Katagiri S."/>
            <person name="Kikuta A."/>
            <person name="Kobayashi H."/>
            <person name="Kobayashi N."/>
            <person name="Machita K."/>
            <person name="Maehara T."/>
            <person name="Masukawa M."/>
            <person name="Mizubayashi T."/>
            <person name="Mukai Y."/>
            <person name="Nagasaki H."/>
            <person name="Nagata Y."/>
            <person name="Naito S."/>
            <person name="Nakashima M."/>
            <person name="Nakama Y."/>
            <person name="Nakamichi Y."/>
            <person name="Nakamura M."/>
            <person name="Meguro A."/>
            <person name="Negishi M."/>
            <person name="Ohta I."/>
            <person name="Ohta T."/>
            <person name="Okamoto M."/>
            <person name="Ono N."/>
            <person name="Saji S."/>
            <person name="Sakaguchi M."/>
            <person name="Sakai K."/>
            <person name="Shibata M."/>
            <person name="Shimokawa T."/>
            <person name="Song J."/>
            <person name="Takazaki Y."/>
            <person name="Terasawa K."/>
            <person name="Tsugane M."/>
            <person name="Tsuji K."/>
            <person name="Ueda S."/>
            <person name="Waki K."/>
            <person name="Yamagata H."/>
            <person name="Yamamoto M."/>
            <person name="Yamamoto S."/>
            <person name="Yamane H."/>
            <person name="Yoshiki S."/>
            <person name="Yoshihara R."/>
            <person name="Yukawa K."/>
            <person name="Zhong H."/>
            <person name="Yano M."/>
            <person name="Yuan Q."/>
            <person name="Ouyang S."/>
            <person name="Liu J."/>
            <person name="Jones K.M."/>
            <person name="Gansberger K."/>
            <person name="Moffat K."/>
            <person name="Hill J."/>
            <person name="Bera J."/>
            <person name="Fadrosh D."/>
            <person name="Jin S."/>
            <person name="Johri S."/>
            <person name="Kim M."/>
            <person name="Overton L."/>
            <person name="Reardon M."/>
            <person name="Tsitrin T."/>
            <person name="Vuong H."/>
            <person name="Weaver B."/>
            <person name="Ciecko A."/>
            <person name="Tallon L."/>
            <person name="Jackson J."/>
            <person name="Pai G."/>
            <person name="Aken S.V."/>
            <person name="Utterback T."/>
            <person name="Reidmuller S."/>
            <person name="Feldblyum T."/>
            <person name="Hsiao J."/>
            <person name="Zismann V."/>
            <person name="Iobst S."/>
            <person name="de Vazeille A.R."/>
            <person name="Buell C.R."/>
            <person name="Ying K."/>
            <person name="Li Y."/>
            <person name="Lu T."/>
            <person name="Huang Y."/>
            <person name="Zhao Q."/>
            <person name="Feng Q."/>
            <person name="Zhang L."/>
            <person name="Zhu J."/>
            <person name="Weng Q."/>
            <person name="Mu J."/>
            <person name="Lu Y."/>
            <person name="Fan D."/>
            <person name="Liu Y."/>
            <person name="Guan J."/>
            <person name="Zhang Y."/>
            <person name="Yu S."/>
            <person name="Liu X."/>
            <person name="Zhang Y."/>
            <person name="Hong G."/>
            <person name="Han B."/>
            <person name="Choisne N."/>
            <person name="Demange N."/>
            <person name="Orjeda G."/>
            <person name="Samain S."/>
            <person name="Cattolico L."/>
            <person name="Pelletier E."/>
            <person name="Couloux A."/>
            <person name="Segurens B."/>
            <person name="Wincker P."/>
            <person name="D'Hont A."/>
            <person name="Scarpelli C."/>
            <person name="Weissenbach J."/>
            <person name="Salanoubat M."/>
            <person name="Quetier F."/>
            <person name="Yu Y."/>
            <person name="Kim H.R."/>
            <person name="Rambo T."/>
            <person name="Currie J."/>
            <person name="Collura K."/>
            <person name="Luo M."/>
            <person name="Yang T."/>
            <person name="Ammiraju J.S.S."/>
            <person name="Engler F."/>
            <person name="Soderlund C."/>
            <person name="Wing R.A."/>
            <person name="Palmer L.E."/>
            <person name="de la Bastide M."/>
            <person name="Spiegel L."/>
            <person name="Nascimento L."/>
            <person name="Zutavern T."/>
            <person name="O'Shaughnessy A."/>
            <person name="Dike S."/>
            <person name="Dedhia N."/>
            <person name="Preston R."/>
            <person name="Balija V."/>
            <person name="McCombie W.R."/>
            <person name="Chow T."/>
            <person name="Chen H."/>
            <person name="Chung M."/>
            <person name="Chen C."/>
            <person name="Shaw J."/>
            <person name="Wu H."/>
            <person name="Hsiao K."/>
            <person name="Chao Y."/>
            <person name="Chu M."/>
            <person name="Cheng C."/>
            <person name="Hour A."/>
            <person name="Lee P."/>
            <person name="Lin S."/>
            <person name="Lin Y."/>
            <person name="Liou J."/>
            <person name="Liu S."/>
            <person name="Hsing Y."/>
            <person name="Raghuvanshi S."/>
            <person name="Mohanty A."/>
            <person name="Bharti A.K."/>
            <person name="Gaur A."/>
            <person name="Gupta V."/>
            <person name="Kumar D."/>
            <person name="Ravi V."/>
            <person name="Vij S."/>
            <person name="Kapur A."/>
            <person name="Khurana P."/>
            <person name="Khurana P."/>
            <person name="Khurana J.P."/>
            <person name="Tyagi A.K."/>
            <person name="Gaikwad K."/>
            <person name="Singh A."/>
            <person name="Dalal V."/>
            <person name="Srivastava S."/>
            <person name="Dixit A."/>
            <person name="Pal A.K."/>
            <person name="Ghazi I.A."/>
            <person name="Yadav M."/>
            <person name="Pandit A."/>
            <person name="Bhargava A."/>
            <person name="Sureshbabu K."/>
            <person name="Batra K."/>
            <person name="Sharma T.R."/>
            <person name="Mohapatra T."/>
            <person name="Singh N.K."/>
            <person name="Messing J."/>
            <person name="Nelson A.B."/>
            <person name="Fuks G."/>
            <person name="Kavchok S."/>
            <person name="Keizer G."/>
            <person name="Linton E."/>
            <person name="Llaca V."/>
            <person name="Song R."/>
            <person name="Tanyolac B."/>
            <person name="Young S."/>
            <person name="Ho-Il K."/>
            <person name="Hahn J.H."/>
            <person name="Sangsakoo G."/>
            <person name="Vanavichit A."/>
            <person name="de Mattos Luiz.A.T."/>
            <person name="Zimmer P.D."/>
            <person name="Malone G."/>
            <person name="Dellagostin O."/>
            <person name="de Oliveira A.C."/>
            <person name="Bevan M."/>
            <person name="Bancroft I."/>
            <person name="Minx P."/>
            <person name="Cordum H."/>
            <person name="Wilson R."/>
            <person name="Cheng Z."/>
            <person name="Jin W."/>
            <person name="Jiang J."/>
            <person name="Leong S.A."/>
            <person name="Iwama H."/>
            <person name="Gojobori T."/>
            <person name="Itoh T."/>
            <person name="Niimura Y."/>
            <person name="Fujii Y."/>
            <person name="Habara T."/>
            <person name="Sakai H."/>
            <person name="Sato Y."/>
            <person name="Wilson G."/>
            <person name="Kumar K."/>
            <person name="McCouch S."/>
            <person name="Juretic N."/>
            <person name="Hoen D."/>
            <person name="Wright S."/>
            <person name="Bruskiewich R."/>
            <person name="Bureau T."/>
            <person name="Miyao A."/>
            <person name="Hirochika H."/>
            <person name="Nishikawa T."/>
            <person name="Kadowaki K."/>
            <person name="Sugiura M."/>
            <person name="Burr B."/>
            <person name="Sasaki T."/>
        </authorList>
    </citation>
    <scope>NUCLEOTIDE SEQUENCE [LARGE SCALE GENOMIC DNA]</scope>
    <source>
        <strain evidence="3">cv. Nipponbare</strain>
    </source>
</reference>
<dbReference type="Gramene" id="Os05t0549850-00">
    <property type="protein sequence ID" value="Os05t0549850-00"/>
    <property type="gene ID" value="Os05g0549850"/>
</dbReference>
<evidence type="ECO:0000313" key="3">
    <source>
        <dbReference type="Proteomes" id="UP000059680"/>
    </source>
</evidence>
<accession>A0A0P0WQH9</accession>
<organism evidence="2 3">
    <name type="scientific">Oryza sativa subsp. japonica</name>
    <name type="common">Rice</name>
    <dbReference type="NCBI Taxonomy" id="39947"/>
    <lineage>
        <taxon>Eukaryota</taxon>
        <taxon>Viridiplantae</taxon>
        <taxon>Streptophyta</taxon>
        <taxon>Embryophyta</taxon>
        <taxon>Tracheophyta</taxon>
        <taxon>Spermatophyta</taxon>
        <taxon>Magnoliopsida</taxon>
        <taxon>Liliopsida</taxon>
        <taxon>Poales</taxon>
        <taxon>Poaceae</taxon>
        <taxon>BOP clade</taxon>
        <taxon>Oryzoideae</taxon>
        <taxon>Oryzeae</taxon>
        <taxon>Oryzinae</taxon>
        <taxon>Oryza</taxon>
        <taxon>Oryza sativa</taxon>
    </lineage>
</organism>
<proteinExistence type="predicted"/>
<evidence type="ECO:0000313" key="2">
    <source>
        <dbReference type="EMBL" id="BAS95203.1"/>
    </source>
</evidence>
<evidence type="ECO:0000256" key="1">
    <source>
        <dbReference type="SAM" id="MobiDB-lite"/>
    </source>
</evidence>
<feature type="region of interest" description="Disordered" evidence="1">
    <location>
        <begin position="1"/>
        <end position="103"/>
    </location>
</feature>
<keyword evidence="3" id="KW-1185">Reference proteome</keyword>
<dbReference type="Proteomes" id="UP000059680">
    <property type="component" value="Chromosome 5"/>
</dbReference>
<dbReference type="PaxDb" id="39947-A0A0P0WQH9"/>